<proteinExistence type="predicted"/>
<dbReference type="Pfam" id="PF07714">
    <property type="entry name" value="PK_Tyr_Ser-Thr"/>
    <property type="match status" value="1"/>
</dbReference>
<evidence type="ECO:0000313" key="6">
    <source>
        <dbReference type="Proteomes" id="UP000230423"/>
    </source>
</evidence>
<name>A0A2G9TS93_TELCI</name>
<protein>
    <recommendedName>
        <fullName evidence="4">Protein kinase domain-containing protein</fullName>
    </recommendedName>
</protein>
<reference evidence="5 6" key="1">
    <citation type="submission" date="2015-09" db="EMBL/GenBank/DDBJ databases">
        <title>Draft genome of the parasitic nematode Teladorsagia circumcincta isolate WARC Sus (inbred).</title>
        <authorList>
            <person name="Mitreva M."/>
        </authorList>
    </citation>
    <scope>NUCLEOTIDE SEQUENCE [LARGE SCALE GENOMIC DNA]</scope>
    <source>
        <strain evidence="5 6">S</strain>
    </source>
</reference>
<dbReference type="PANTHER" id="PTHR24418">
    <property type="entry name" value="TYROSINE-PROTEIN KINASE"/>
    <property type="match status" value="1"/>
</dbReference>
<dbReference type="AlphaFoldDB" id="A0A2G9TS93"/>
<dbReference type="InterPro" id="IPR011009">
    <property type="entry name" value="Kinase-like_dom_sf"/>
</dbReference>
<sequence>WLAPECCYKKPLFSKKSDVWAFGTLMFEVFSNGSKPFLDYEDLAIIRAIRKAAMPPPPPDTPVLAASLLKQIWILKADYRPNFQEIGKALADIIQKSPPILPSQMVVNQLKGVKREKHFEYGNQPVNNPDGNQSIHNPDGNQPINNPVSNANVIASNYVNLGGMAL</sequence>
<dbReference type="GO" id="GO:0004672">
    <property type="term" value="F:protein kinase activity"/>
    <property type="evidence" value="ECO:0007669"/>
    <property type="project" value="InterPro"/>
</dbReference>
<feature type="non-terminal residue" evidence="5">
    <location>
        <position position="166"/>
    </location>
</feature>
<feature type="domain" description="Protein kinase" evidence="4">
    <location>
        <begin position="1"/>
        <end position="101"/>
    </location>
</feature>
<accession>A0A2G9TS93</accession>
<evidence type="ECO:0000259" key="4">
    <source>
        <dbReference type="PROSITE" id="PS50011"/>
    </source>
</evidence>
<keyword evidence="2" id="KW-0067">ATP-binding</keyword>
<evidence type="ECO:0000256" key="1">
    <source>
        <dbReference type="ARBA" id="ARBA00022741"/>
    </source>
</evidence>
<keyword evidence="6" id="KW-1185">Reference proteome</keyword>
<gene>
    <name evidence="5" type="ORF">TELCIR_18360</name>
</gene>
<dbReference type="InterPro" id="IPR001245">
    <property type="entry name" value="Ser-Thr/Tyr_kinase_cat_dom"/>
</dbReference>
<dbReference type="EMBL" id="KZ356035">
    <property type="protein sequence ID" value="PIO60150.1"/>
    <property type="molecule type" value="Genomic_DNA"/>
</dbReference>
<evidence type="ECO:0000313" key="5">
    <source>
        <dbReference type="EMBL" id="PIO60150.1"/>
    </source>
</evidence>
<dbReference type="PROSITE" id="PS50011">
    <property type="entry name" value="PROTEIN_KINASE_DOM"/>
    <property type="match status" value="1"/>
</dbReference>
<dbReference type="InterPro" id="IPR050198">
    <property type="entry name" value="Non-receptor_tyrosine_kinases"/>
</dbReference>
<dbReference type="GO" id="GO:0005524">
    <property type="term" value="F:ATP binding"/>
    <property type="evidence" value="ECO:0007669"/>
    <property type="project" value="UniProtKB-KW"/>
</dbReference>
<keyword evidence="1" id="KW-0547">Nucleotide-binding</keyword>
<organism evidence="5 6">
    <name type="scientific">Teladorsagia circumcincta</name>
    <name type="common">Brown stomach worm</name>
    <name type="synonym">Ostertagia circumcincta</name>
    <dbReference type="NCBI Taxonomy" id="45464"/>
    <lineage>
        <taxon>Eukaryota</taxon>
        <taxon>Metazoa</taxon>
        <taxon>Ecdysozoa</taxon>
        <taxon>Nematoda</taxon>
        <taxon>Chromadorea</taxon>
        <taxon>Rhabditida</taxon>
        <taxon>Rhabditina</taxon>
        <taxon>Rhabditomorpha</taxon>
        <taxon>Strongyloidea</taxon>
        <taxon>Trichostrongylidae</taxon>
        <taxon>Teladorsagia</taxon>
    </lineage>
</organism>
<evidence type="ECO:0000256" key="3">
    <source>
        <dbReference type="SAM" id="MobiDB-lite"/>
    </source>
</evidence>
<dbReference type="SUPFAM" id="SSF56112">
    <property type="entry name" value="Protein kinase-like (PK-like)"/>
    <property type="match status" value="1"/>
</dbReference>
<feature type="non-terminal residue" evidence="5">
    <location>
        <position position="1"/>
    </location>
</feature>
<dbReference type="InterPro" id="IPR000719">
    <property type="entry name" value="Prot_kinase_dom"/>
</dbReference>
<dbReference type="Gene3D" id="1.10.510.10">
    <property type="entry name" value="Transferase(Phosphotransferase) domain 1"/>
    <property type="match status" value="1"/>
</dbReference>
<feature type="region of interest" description="Disordered" evidence="3">
    <location>
        <begin position="122"/>
        <end position="144"/>
    </location>
</feature>
<dbReference type="Proteomes" id="UP000230423">
    <property type="component" value="Unassembled WGS sequence"/>
</dbReference>
<evidence type="ECO:0000256" key="2">
    <source>
        <dbReference type="ARBA" id="ARBA00022840"/>
    </source>
</evidence>
<dbReference type="OrthoDB" id="98077at2759"/>
<feature type="compositionally biased region" description="Polar residues" evidence="3">
    <location>
        <begin position="124"/>
        <end position="144"/>
    </location>
</feature>